<protein>
    <recommendedName>
        <fullName evidence="1">RNase H type-1 domain-containing protein</fullName>
    </recommendedName>
</protein>
<dbReference type="GO" id="GO:0003676">
    <property type="term" value="F:nucleic acid binding"/>
    <property type="evidence" value="ECO:0007669"/>
    <property type="project" value="InterPro"/>
</dbReference>
<evidence type="ECO:0000259" key="1">
    <source>
        <dbReference type="Pfam" id="PF13456"/>
    </source>
</evidence>
<dbReference type="InterPro" id="IPR044730">
    <property type="entry name" value="RNase_H-like_dom_plant"/>
</dbReference>
<organism evidence="3">
    <name type="scientific">Fagus sylvatica</name>
    <name type="common">Beechnut</name>
    <dbReference type="NCBI Taxonomy" id="28930"/>
    <lineage>
        <taxon>Eukaryota</taxon>
        <taxon>Viridiplantae</taxon>
        <taxon>Streptophyta</taxon>
        <taxon>Embryophyta</taxon>
        <taxon>Tracheophyta</taxon>
        <taxon>Spermatophyta</taxon>
        <taxon>Magnoliopsida</taxon>
        <taxon>eudicotyledons</taxon>
        <taxon>Gunneridae</taxon>
        <taxon>Pentapetalae</taxon>
        <taxon>rosids</taxon>
        <taxon>fabids</taxon>
        <taxon>Fagales</taxon>
        <taxon>Fagaceae</taxon>
        <taxon>Fagus</taxon>
    </lineage>
</organism>
<dbReference type="EMBL" id="OIVN01002290">
    <property type="protein sequence ID" value="SPD02306.1"/>
    <property type="molecule type" value="Genomic_DNA"/>
</dbReference>
<dbReference type="AlphaFoldDB" id="A0A2N9GIL1"/>
<dbReference type="PANTHER" id="PTHR47723">
    <property type="entry name" value="OS05G0353850 PROTEIN"/>
    <property type="match status" value="1"/>
</dbReference>
<proteinExistence type="predicted"/>
<feature type="domain" description="RNase H type-1" evidence="1">
    <location>
        <begin position="48"/>
        <end position="144"/>
    </location>
</feature>
<dbReference type="Gene3D" id="3.30.420.10">
    <property type="entry name" value="Ribonuclease H-like superfamily/Ribonuclease H"/>
    <property type="match status" value="1"/>
</dbReference>
<evidence type="ECO:0000313" key="2">
    <source>
        <dbReference type="EMBL" id="SPC93013.1"/>
    </source>
</evidence>
<dbReference type="PANTHER" id="PTHR47723:SF19">
    <property type="entry name" value="POLYNUCLEOTIDYL TRANSFERASE, RIBONUCLEASE H-LIKE SUPERFAMILY PROTEIN"/>
    <property type="match status" value="1"/>
</dbReference>
<dbReference type="CDD" id="cd06222">
    <property type="entry name" value="RNase_H_like"/>
    <property type="match status" value="1"/>
</dbReference>
<sequence length="147" mass="16481">MLCAKKFLKNVSVLVSEHRDWKLIQVDLPHTKIISPWLVPLPRTLKFNCDAAVGLSYSSIAVVARDWRGKVVLALSKKVNTTIPLQVEAEAILWATSIAAEQRLNRVCFKSDSKTCMDCLSSPRSDSHWRISYSMSQIRSLASSHPS</sequence>
<dbReference type="Pfam" id="PF13456">
    <property type="entry name" value="RVT_3"/>
    <property type="match status" value="1"/>
</dbReference>
<reference evidence="3" key="1">
    <citation type="submission" date="2018-02" db="EMBL/GenBank/DDBJ databases">
        <authorList>
            <person name="Cohen D.B."/>
            <person name="Kent A.D."/>
        </authorList>
    </citation>
    <scope>NUCLEOTIDE SEQUENCE</scope>
</reference>
<dbReference type="InterPro" id="IPR036397">
    <property type="entry name" value="RNaseH_sf"/>
</dbReference>
<dbReference type="InterPro" id="IPR053151">
    <property type="entry name" value="RNase_H-like"/>
</dbReference>
<name>A0A2N9GIL1_FAGSY</name>
<dbReference type="InterPro" id="IPR002156">
    <property type="entry name" value="RNaseH_domain"/>
</dbReference>
<dbReference type="EMBL" id="OIVN01001353">
    <property type="protein sequence ID" value="SPC93013.1"/>
    <property type="molecule type" value="Genomic_DNA"/>
</dbReference>
<evidence type="ECO:0000313" key="3">
    <source>
        <dbReference type="EMBL" id="SPD02306.1"/>
    </source>
</evidence>
<accession>A0A2N9GIL1</accession>
<gene>
    <name evidence="2" type="ORF">FSB_LOCUS20895</name>
    <name evidence="3" type="ORF">FSB_LOCUS30188</name>
</gene>
<dbReference type="GO" id="GO:0004523">
    <property type="term" value="F:RNA-DNA hybrid ribonuclease activity"/>
    <property type="evidence" value="ECO:0007669"/>
    <property type="project" value="InterPro"/>
</dbReference>